<dbReference type="PATRIC" id="fig|1395516.4.peg.3738"/>
<dbReference type="Proteomes" id="UP000024771">
    <property type="component" value="Chromosome"/>
</dbReference>
<feature type="transmembrane region" description="Helical" evidence="1">
    <location>
        <begin position="35"/>
        <end position="54"/>
    </location>
</feature>
<name>V8R5I1_9PSED</name>
<keyword evidence="1" id="KW-0812">Transmembrane</keyword>
<feature type="transmembrane region" description="Helical" evidence="1">
    <location>
        <begin position="12"/>
        <end position="29"/>
    </location>
</feature>
<comment type="caution">
    <text evidence="2">The sequence shown here is derived from an EMBL/GenBank/DDBJ whole genome shotgun (WGS) entry which is preliminary data.</text>
</comment>
<evidence type="ECO:0000313" key="3">
    <source>
        <dbReference type="Proteomes" id="UP000024771"/>
    </source>
</evidence>
<sequence length="94" mass="10917">MVNEQNEQKQQAIAYGFCIVVMGYILLRFNFGVNYYLMLLGMVTLFSTAAFIYLKTSWRTFYRVSDEFNKLVDSGVEKVKELFRTLKSMKGGSK</sequence>
<dbReference type="AlphaFoldDB" id="V8R5I1"/>
<dbReference type="EMBL" id="AYMZ01000008">
    <property type="protein sequence ID" value="ETF06825.1"/>
    <property type="molecule type" value="Genomic_DNA"/>
</dbReference>
<accession>V8R5I1</accession>
<gene>
    <name evidence="2" type="ORF">PMO01_18420</name>
</gene>
<reference evidence="2 3" key="1">
    <citation type="journal article" date="2014" name="Genome Announc.">
        <title>Draft Genome Sequence of Pseudomonas moraviensis R28-S.</title>
        <authorList>
            <person name="Hunter S.S."/>
            <person name="Yano H."/>
            <person name="Loftie-Eaton W."/>
            <person name="Hughes J."/>
            <person name="De Gelder L."/>
            <person name="Stragier P."/>
            <person name="De Vos P."/>
            <person name="Settles M.L."/>
            <person name="Top E.M."/>
        </authorList>
    </citation>
    <scope>NUCLEOTIDE SEQUENCE [LARGE SCALE GENOMIC DNA]</scope>
    <source>
        <strain evidence="3">R28</strain>
    </source>
</reference>
<keyword evidence="1" id="KW-1133">Transmembrane helix</keyword>
<proteinExistence type="predicted"/>
<organism evidence="2 3">
    <name type="scientific">Pseudomonas moraviensis R28-S</name>
    <dbReference type="NCBI Taxonomy" id="1395516"/>
    <lineage>
        <taxon>Bacteria</taxon>
        <taxon>Pseudomonadati</taxon>
        <taxon>Pseudomonadota</taxon>
        <taxon>Gammaproteobacteria</taxon>
        <taxon>Pseudomonadales</taxon>
        <taxon>Pseudomonadaceae</taxon>
        <taxon>Pseudomonas</taxon>
    </lineage>
</organism>
<dbReference type="HOGENOM" id="CLU_2383896_0_0_6"/>
<keyword evidence="1" id="KW-0472">Membrane</keyword>
<evidence type="ECO:0000256" key="1">
    <source>
        <dbReference type="SAM" id="Phobius"/>
    </source>
</evidence>
<dbReference type="RefSeq" id="WP_024013718.1">
    <property type="nucleotide sequence ID" value="NZ_CM002330.1"/>
</dbReference>
<protein>
    <submittedName>
        <fullName evidence="2">Uncharacterized protein</fullName>
    </submittedName>
</protein>
<evidence type="ECO:0000313" key="2">
    <source>
        <dbReference type="EMBL" id="ETF06825.1"/>
    </source>
</evidence>